<gene>
    <name evidence="1" type="ORF">FCM35_KLT07500</name>
</gene>
<name>A0A833QTX7_9POAL</name>
<dbReference type="SUPFAM" id="SSF48576">
    <property type="entry name" value="Terpenoid synthases"/>
    <property type="match status" value="1"/>
</dbReference>
<protein>
    <submittedName>
        <fullName evidence="1">Alpha-terpineol synthase</fullName>
    </submittedName>
</protein>
<proteinExistence type="predicted"/>
<sequence>MRENGTTEHDARLAMHEETIKIWKKINMDALGSTKPFPRSFANAAMNLARISHCIYQGCDGFGKPNEERKKLIKSIFFESVEFES</sequence>
<dbReference type="OrthoDB" id="780085at2759"/>
<accession>A0A833QTX7</accession>
<dbReference type="Proteomes" id="UP000623129">
    <property type="component" value="Unassembled WGS sequence"/>
</dbReference>
<keyword evidence="2" id="KW-1185">Reference proteome</keyword>
<evidence type="ECO:0000313" key="1">
    <source>
        <dbReference type="EMBL" id="KAF3327382.1"/>
    </source>
</evidence>
<dbReference type="Gene3D" id="1.10.600.10">
    <property type="entry name" value="Farnesyl Diphosphate Synthase"/>
    <property type="match status" value="1"/>
</dbReference>
<evidence type="ECO:0000313" key="2">
    <source>
        <dbReference type="Proteomes" id="UP000623129"/>
    </source>
</evidence>
<comment type="caution">
    <text evidence="1">The sequence shown here is derived from an EMBL/GenBank/DDBJ whole genome shotgun (WGS) entry which is preliminary data.</text>
</comment>
<dbReference type="AlphaFoldDB" id="A0A833QTX7"/>
<organism evidence="1 2">
    <name type="scientific">Carex littledalei</name>
    <dbReference type="NCBI Taxonomy" id="544730"/>
    <lineage>
        <taxon>Eukaryota</taxon>
        <taxon>Viridiplantae</taxon>
        <taxon>Streptophyta</taxon>
        <taxon>Embryophyta</taxon>
        <taxon>Tracheophyta</taxon>
        <taxon>Spermatophyta</taxon>
        <taxon>Magnoliopsida</taxon>
        <taxon>Liliopsida</taxon>
        <taxon>Poales</taxon>
        <taxon>Cyperaceae</taxon>
        <taxon>Cyperoideae</taxon>
        <taxon>Cariceae</taxon>
        <taxon>Carex</taxon>
        <taxon>Carex subgen. Euthyceras</taxon>
    </lineage>
</organism>
<reference evidence="1" key="1">
    <citation type="submission" date="2020-01" db="EMBL/GenBank/DDBJ databases">
        <title>Genome sequence of Kobresia littledalei, the first chromosome-level genome in the family Cyperaceae.</title>
        <authorList>
            <person name="Qu G."/>
        </authorList>
    </citation>
    <scope>NUCLEOTIDE SEQUENCE</scope>
    <source>
        <strain evidence="1">C.B.Clarke</strain>
        <tissue evidence="1">Leaf</tissue>
    </source>
</reference>
<dbReference type="EMBL" id="SWLB01000017">
    <property type="protein sequence ID" value="KAF3327382.1"/>
    <property type="molecule type" value="Genomic_DNA"/>
</dbReference>
<dbReference type="InterPro" id="IPR008949">
    <property type="entry name" value="Isoprenoid_synthase_dom_sf"/>
</dbReference>